<comment type="caution">
    <text evidence="6">The sequence shown here is derived from an EMBL/GenBank/DDBJ whole genome shotgun (WGS) entry which is preliminary data.</text>
</comment>
<dbReference type="Pfam" id="PF00578">
    <property type="entry name" value="AhpC-TSA"/>
    <property type="match status" value="1"/>
</dbReference>
<keyword evidence="2" id="KW-0201">Cytochrome c-type biogenesis</keyword>
<evidence type="ECO:0000256" key="3">
    <source>
        <dbReference type="ARBA" id="ARBA00023157"/>
    </source>
</evidence>
<dbReference type="Gene3D" id="3.40.30.10">
    <property type="entry name" value="Glutaredoxin"/>
    <property type="match status" value="1"/>
</dbReference>
<dbReference type="EMBL" id="SRMP02000049">
    <property type="protein sequence ID" value="MFN0293359.1"/>
    <property type="molecule type" value="Genomic_DNA"/>
</dbReference>
<dbReference type="PANTHER" id="PTHR42852:SF6">
    <property type="entry name" value="THIOL:DISULFIDE INTERCHANGE PROTEIN DSBE"/>
    <property type="match status" value="1"/>
</dbReference>
<keyword evidence="7" id="KW-1185">Reference proteome</keyword>
<reference evidence="6 7" key="1">
    <citation type="submission" date="2024-12" db="EMBL/GenBank/DDBJ databases">
        <authorList>
            <person name="Hu S."/>
        </authorList>
    </citation>
    <scope>NUCLEOTIDE SEQUENCE [LARGE SCALE GENOMIC DNA]</scope>
    <source>
        <strain evidence="6 7">P-25</strain>
    </source>
</reference>
<dbReference type="InterPro" id="IPR050553">
    <property type="entry name" value="Thioredoxin_ResA/DsbE_sf"/>
</dbReference>
<evidence type="ECO:0000256" key="4">
    <source>
        <dbReference type="ARBA" id="ARBA00023284"/>
    </source>
</evidence>
<evidence type="ECO:0000256" key="2">
    <source>
        <dbReference type="ARBA" id="ARBA00022748"/>
    </source>
</evidence>
<keyword evidence="4" id="KW-0676">Redox-active center</keyword>
<sequence length="350" mass="39483">MKKITLFLAVFLIGGLAFGQTKFEISGKYKTPVNGMMKISYGDGKSDFIPIADGSFKYKGNVEAPYYITLFAELKNIPSELKAVGVSFFVDNKPTVIELDTLTKKTTRFDYIDTKVVFVQRSTFQDKLDLLKKELVGLSASKEEDKKKAEEIVLANVAKNKSEKERSILVNWNSRFLSKEKILELYNGFSDEIKASAYGIQIKNAALTKYTLKVGDMLPLFSQKDTKGKVLKSSDLKGKYVLIDFWASWCVPCREENPNLVNAFFKFKDKNFDILGVSLDTKKSNWLAAITADGLTWKHVSDLNGWENEVSRMFNIKSVPSSILIDKEGKIIALNLRGEELDKKLAEILL</sequence>
<name>A0ABW9JLN2_9SPHI</name>
<comment type="subcellular location">
    <subcellularLocation>
        <location evidence="1">Cell envelope</location>
    </subcellularLocation>
</comment>
<dbReference type="InterPro" id="IPR013766">
    <property type="entry name" value="Thioredoxin_domain"/>
</dbReference>
<evidence type="ECO:0000313" key="6">
    <source>
        <dbReference type="EMBL" id="MFN0293359.1"/>
    </source>
</evidence>
<accession>A0ABW9JLN2</accession>
<gene>
    <name evidence="6" type="ORF">E5L68_018385</name>
</gene>
<dbReference type="InterPro" id="IPR017937">
    <property type="entry name" value="Thioredoxin_CS"/>
</dbReference>
<dbReference type="SUPFAM" id="SSF52833">
    <property type="entry name" value="Thioredoxin-like"/>
    <property type="match status" value="1"/>
</dbReference>
<dbReference type="Proteomes" id="UP001517367">
    <property type="component" value="Unassembled WGS sequence"/>
</dbReference>
<proteinExistence type="predicted"/>
<dbReference type="InterPro" id="IPR036249">
    <property type="entry name" value="Thioredoxin-like_sf"/>
</dbReference>
<organism evidence="6 7">
    <name type="scientific">Pedobacter helvus</name>
    <dbReference type="NCBI Taxonomy" id="2563444"/>
    <lineage>
        <taxon>Bacteria</taxon>
        <taxon>Pseudomonadati</taxon>
        <taxon>Bacteroidota</taxon>
        <taxon>Sphingobacteriia</taxon>
        <taxon>Sphingobacteriales</taxon>
        <taxon>Sphingobacteriaceae</taxon>
        <taxon>Pedobacter</taxon>
    </lineage>
</organism>
<feature type="domain" description="Thioredoxin" evidence="5">
    <location>
        <begin position="212"/>
        <end position="350"/>
    </location>
</feature>
<keyword evidence="3" id="KW-1015">Disulfide bond</keyword>
<evidence type="ECO:0000313" key="7">
    <source>
        <dbReference type="Proteomes" id="UP001517367"/>
    </source>
</evidence>
<dbReference type="PROSITE" id="PS00194">
    <property type="entry name" value="THIOREDOXIN_1"/>
    <property type="match status" value="1"/>
</dbReference>
<dbReference type="PANTHER" id="PTHR42852">
    <property type="entry name" value="THIOL:DISULFIDE INTERCHANGE PROTEIN DSBE"/>
    <property type="match status" value="1"/>
</dbReference>
<dbReference type="CDD" id="cd02966">
    <property type="entry name" value="TlpA_like_family"/>
    <property type="match status" value="1"/>
</dbReference>
<dbReference type="InterPro" id="IPR000866">
    <property type="entry name" value="AhpC/TSA"/>
</dbReference>
<evidence type="ECO:0000259" key="5">
    <source>
        <dbReference type="PROSITE" id="PS51352"/>
    </source>
</evidence>
<protein>
    <submittedName>
        <fullName evidence="6">Redoxin domain-containing protein</fullName>
    </submittedName>
</protein>
<dbReference type="PROSITE" id="PS51352">
    <property type="entry name" value="THIOREDOXIN_2"/>
    <property type="match status" value="1"/>
</dbReference>
<dbReference type="RefSeq" id="WP_246073529.1">
    <property type="nucleotide sequence ID" value="NZ_SRMP02000049.1"/>
</dbReference>
<evidence type="ECO:0000256" key="1">
    <source>
        <dbReference type="ARBA" id="ARBA00004196"/>
    </source>
</evidence>